<dbReference type="Proteomes" id="UP001151295">
    <property type="component" value="Unassembled WGS sequence"/>
</dbReference>
<gene>
    <name evidence="1" type="ORF">EDC05_001122</name>
</gene>
<name>A0ABQ8PVC0_9FUNG</name>
<reference evidence="1" key="1">
    <citation type="submission" date="2022-07" db="EMBL/GenBank/DDBJ databases">
        <title>Phylogenomic reconstructions and comparative analyses of Kickxellomycotina fungi.</title>
        <authorList>
            <person name="Reynolds N.K."/>
            <person name="Stajich J.E."/>
            <person name="Barry K."/>
            <person name="Grigoriev I.V."/>
            <person name="Crous P."/>
            <person name="Smith M.E."/>
        </authorList>
    </citation>
    <scope>NUCLEOTIDE SEQUENCE</scope>
    <source>
        <strain evidence="1">BCRC 34882</strain>
    </source>
</reference>
<protein>
    <submittedName>
        <fullName evidence="1">Uncharacterized protein</fullName>
    </submittedName>
</protein>
<keyword evidence="2" id="KW-1185">Reference proteome</keyword>
<evidence type="ECO:0000313" key="1">
    <source>
        <dbReference type="EMBL" id="KAJ1995284.1"/>
    </source>
</evidence>
<accession>A0ABQ8PVC0</accession>
<sequence length="222" mass="25338">MKYLEIDCVNEAAICNYCDSLPALEHLYLVQFNHVFYESNSEVHDPSLSHILNSALVIGSLRSYISWSSFLASCRPLELTFINHQLRTLNISTWAIGFCGLLLLLSRLPAPEEIRVILADPQIYPASEDISCNLSIKRMCLDTNLGKINPWVHSSYESLISIFKHILSLKELLLFSKTHQWLEGAILQQTDKELLRLIQTVTVGQCNRDEKRTYIQSLVCIL</sequence>
<proteinExistence type="predicted"/>
<dbReference type="EMBL" id="JANBQD010000007">
    <property type="protein sequence ID" value="KAJ1995284.1"/>
    <property type="molecule type" value="Genomic_DNA"/>
</dbReference>
<evidence type="ECO:0000313" key="2">
    <source>
        <dbReference type="Proteomes" id="UP001151295"/>
    </source>
</evidence>
<comment type="caution">
    <text evidence="1">The sequence shown here is derived from an EMBL/GenBank/DDBJ whole genome shotgun (WGS) entry which is preliminary data.</text>
</comment>
<organism evidence="1 2">
    <name type="scientific">Coemansia umbellata</name>
    <dbReference type="NCBI Taxonomy" id="1424467"/>
    <lineage>
        <taxon>Eukaryota</taxon>
        <taxon>Fungi</taxon>
        <taxon>Fungi incertae sedis</taxon>
        <taxon>Zoopagomycota</taxon>
        <taxon>Kickxellomycotina</taxon>
        <taxon>Kickxellomycetes</taxon>
        <taxon>Kickxellales</taxon>
        <taxon>Kickxellaceae</taxon>
        <taxon>Coemansia</taxon>
    </lineage>
</organism>